<evidence type="ECO:0000259" key="1">
    <source>
        <dbReference type="PROSITE" id="PS51729"/>
    </source>
</evidence>
<dbReference type="Proteomes" id="UP000023152">
    <property type="component" value="Unassembled WGS sequence"/>
</dbReference>
<dbReference type="InterPro" id="IPR031165">
    <property type="entry name" value="GNAT_YJDJ"/>
</dbReference>
<dbReference type="InterPro" id="IPR045057">
    <property type="entry name" value="Gcn5-rel_NAT"/>
</dbReference>
<sequence length="162" mass="18779">MSKEEFSSKYSGVVQLKDKNQFVVYNEKKEIVAHIDYELLKKDGKEIVEIQHTVTDPNHSGKGFAGQVTKSLFDWVNANKDTMALQSKCSYTQQFLSKYGNKYGHLLTDNYKLLKNGTWIVFRSLLYLPKKKSEFHLDLLSNVSQFLILPIRSFKNVHIKVQ</sequence>
<feature type="domain" description="N-acetyltransferase" evidence="1">
    <location>
        <begin position="14"/>
        <end position="108"/>
    </location>
</feature>
<proteinExistence type="predicted"/>
<dbReference type="AlphaFoldDB" id="X6P045"/>
<dbReference type="SUPFAM" id="SSF55729">
    <property type="entry name" value="Acyl-CoA N-acyltransferases (Nat)"/>
    <property type="match status" value="1"/>
</dbReference>
<dbReference type="InterPro" id="IPR016181">
    <property type="entry name" value="Acyl_CoA_acyltransferase"/>
</dbReference>
<dbReference type="PANTHER" id="PTHR31435">
    <property type="entry name" value="PROTEIN NATD1"/>
    <property type="match status" value="1"/>
</dbReference>
<dbReference type="PROSITE" id="PS51729">
    <property type="entry name" value="GNAT_YJDJ"/>
    <property type="match status" value="1"/>
</dbReference>
<keyword evidence="3" id="KW-1185">Reference proteome</keyword>
<comment type="caution">
    <text evidence="2">The sequence shown here is derived from an EMBL/GenBank/DDBJ whole genome shotgun (WGS) entry which is preliminary data.</text>
</comment>
<organism evidence="2 3">
    <name type="scientific">Reticulomyxa filosa</name>
    <dbReference type="NCBI Taxonomy" id="46433"/>
    <lineage>
        <taxon>Eukaryota</taxon>
        <taxon>Sar</taxon>
        <taxon>Rhizaria</taxon>
        <taxon>Retaria</taxon>
        <taxon>Foraminifera</taxon>
        <taxon>Monothalamids</taxon>
        <taxon>Reticulomyxidae</taxon>
        <taxon>Reticulomyxa</taxon>
    </lineage>
</organism>
<dbReference type="EMBL" id="ASPP01004602">
    <property type="protein sequence ID" value="ETO31930.1"/>
    <property type="molecule type" value="Genomic_DNA"/>
</dbReference>
<protein>
    <recommendedName>
        <fullName evidence="1">N-acetyltransferase domain-containing protein</fullName>
    </recommendedName>
</protein>
<evidence type="ECO:0000313" key="3">
    <source>
        <dbReference type="Proteomes" id="UP000023152"/>
    </source>
</evidence>
<dbReference type="Gene3D" id="3.40.630.30">
    <property type="match status" value="1"/>
</dbReference>
<name>X6P045_RETFI</name>
<dbReference type="PANTHER" id="PTHR31435:SF9">
    <property type="entry name" value="PROTEIN NATD1"/>
    <property type="match status" value="1"/>
</dbReference>
<accession>X6P045</accession>
<evidence type="ECO:0000313" key="2">
    <source>
        <dbReference type="EMBL" id="ETO31930.1"/>
    </source>
</evidence>
<reference evidence="2 3" key="1">
    <citation type="journal article" date="2013" name="Curr. Biol.">
        <title>The Genome of the Foraminiferan Reticulomyxa filosa.</title>
        <authorList>
            <person name="Glockner G."/>
            <person name="Hulsmann N."/>
            <person name="Schleicher M."/>
            <person name="Noegel A.A."/>
            <person name="Eichinger L."/>
            <person name="Gallinger C."/>
            <person name="Pawlowski J."/>
            <person name="Sierra R."/>
            <person name="Euteneuer U."/>
            <person name="Pillet L."/>
            <person name="Moustafa A."/>
            <person name="Platzer M."/>
            <person name="Groth M."/>
            <person name="Szafranski K."/>
            <person name="Schliwa M."/>
        </authorList>
    </citation>
    <scope>NUCLEOTIDE SEQUENCE [LARGE SCALE GENOMIC DNA]</scope>
</reference>
<gene>
    <name evidence="2" type="ORF">RFI_05186</name>
</gene>
<dbReference type="Pfam" id="PF14542">
    <property type="entry name" value="Acetyltransf_CG"/>
    <property type="match status" value="1"/>
</dbReference>